<accession>A0A9D5U8I1</accession>
<protein>
    <submittedName>
        <fullName evidence="3">UBP-type zinc finger domain-containing protein</fullName>
    </submittedName>
</protein>
<sequence>MTAADDGGAPGLEESLDLAVPPSGPGCAECEVSEGWWVHLRRCAQCGHVGCCDTSPSQHATAHFRETGHRLMRTYEPGEDWYWDYVSEQSFEGPDLAPPIAHPEDQTTPGPAQRVPRELARAHPLRTARASRA</sequence>
<dbReference type="AlphaFoldDB" id="A0A9D5U8I1"/>
<dbReference type="PROSITE" id="PS50271">
    <property type="entry name" value="ZF_UBP"/>
    <property type="match status" value="1"/>
</dbReference>
<evidence type="ECO:0000256" key="1">
    <source>
        <dbReference type="SAM" id="MobiDB-lite"/>
    </source>
</evidence>
<dbReference type="InterPro" id="IPR013083">
    <property type="entry name" value="Znf_RING/FYVE/PHD"/>
</dbReference>
<dbReference type="RefSeq" id="WP_193719143.1">
    <property type="nucleotide sequence ID" value="NZ_JACSPN010000005.1"/>
</dbReference>
<evidence type="ECO:0000259" key="2">
    <source>
        <dbReference type="PROSITE" id="PS50271"/>
    </source>
</evidence>
<organism evidence="3 4">
    <name type="scientific">Oerskovia douganii</name>
    <dbReference type="NCBI Taxonomy" id="2762210"/>
    <lineage>
        <taxon>Bacteria</taxon>
        <taxon>Bacillati</taxon>
        <taxon>Actinomycetota</taxon>
        <taxon>Actinomycetes</taxon>
        <taxon>Micrococcales</taxon>
        <taxon>Cellulomonadaceae</taxon>
        <taxon>Oerskovia</taxon>
    </lineage>
</organism>
<reference evidence="3 4" key="1">
    <citation type="submission" date="2020-08" db="EMBL/GenBank/DDBJ databases">
        <title>A Genomic Blueprint of the Chicken Gut Microbiome.</title>
        <authorList>
            <person name="Gilroy R."/>
            <person name="Ravi A."/>
            <person name="Getino M."/>
            <person name="Pursley I."/>
            <person name="Horton D.L."/>
            <person name="Alikhan N.-F."/>
            <person name="Baker D."/>
            <person name="Gharbi K."/>
            <person name="Hall N."/>
            <person name="Watson M."/>
            <person name="Adriaenssens E.M."/>
            <person name="Foster-Nyarko E."/>
            <person name="Jarju S."/>
            <person name="Secka A."/>
            <person name="Antonio M."/>
            <person name="Oren A."/>
            <person name="Chaudhuri R."/>
            <person name="La Ragione R.M."/>
            <person name="Hildebrand F."/>
            <person name="Pallen M.J."/>
        </authorList>
    </citation>
    <scope>NUCLEOTIDE SEQUENCE [LARGE SCALE GENOMIC DNA]</scope>
    <source>
        <strain evidence="3 4">Sa1BUA8</strain>
    </source>
</reference>
<feature type="compositionally biased region" description="Basic residues" evidence="1">
    <location>
        <begin position="123"/>
        <end position="133"/>
    </location>
</feature>
<comment type="caution">
    <text evidence="3">The sequence shown here is derived from an EMBL/GenBank/DDBJ whole genome shotgun (WGS) entry which is preliminary data.</text>
</comment>
<dbReference type="Pfam" id="PF02148">
    <property type="entry name" value="zf-UBP"/>
    <property type="match status" value="1"/>
</dbReference>
<dbReference type="Proteomes" id="UP000822993">
    <property type="component" value="Unassembled WGS sequence"/>
</dbReference>
<proteinExistence type="predicted"/>
<evidence type="ECO:0000313" key="3">
    <source>
        <dbReference type="EMBL" id="MBE7699860.1"/>
    </source>
</evidence>
<name>A0A9D5U8I1_9CELL</name>
<dbReference type="Gene3D" id="3.30.40.10">
    <property type="entry name" value="Zinc/RING finger domain, C3HC4 (zinc finger)"/>
    <property type="match status" value="1"/>
</dbReference>
<gene>
    <name evidence="3" type="ORF">H9623_05985</name>
</gene>
<dbReference type="GO" id="GO:0008270">
    <property type="term" value="F:zinc ion binding"/>
    <property type="evidence" value="ECO:0007669"/>
    <property type="project" value="InterPro"/>
</dbReference>
<evidence type="ECO:0000313" key="4">
    <source>
        <dbReference type="Proteomes" id="UP000822993"/>
    </source>
</evidence>
<dbReference type="SUPFAM" id="SSF57850">
    <property type="entry name" value="RING/U-box"/>
    <property type="match status" value="1"/>
</dbReference>
<dbReference type="InterPro" id="IPR001607">
    <property type="entry name" value="Znf_UBP"/>
</dbReference>
<keyword evidence="4" id="KW-1185">Reference proteome</keyword>
<feature type="domain" description="UBP-type" evidence="2">
    <location>
        <begin position="1"/>
        <end position="107"/>
    </location>
</feature>
<dbReference type="EMBL" id="JACSPN010000005">
    <property type="protein sequence ID" value="MBE7699860.1"/>
    <property type="molecule type" value="Genomic_DNA"/>
</dbReference>
<feature type="region of interest" description="Disordered" evidence="1">
    <location>
        <begin position="93"/>
        <end position="133"/>
    </location>
</feature>